<dbReference type="PROSITE" id="PS51755">
    <property type="entry name" value="OMPR_PHOB"/>
    <property type="match status" value="1"/>
</dbReference>
<dbReference type="EMBL" id="CP014782">
    <property type="protein sequence ID" value="AQS37674.1"/>
    <property type="molecule type" value="Genomic_DNA"/>
</dbReference>
<sequence length="720" mass="81936">MIEIKKEAIFTLAGCVITPSDNSLNFKGCAVNIADNQELSSDKISLQPKFIELLSYLARKYPNVVTREELIENIWEGNVYVGTKALTNAIWHLRKQLNPLVCQQNDSRTPAIETVRKTGYRLLIEPEFSPADLVSQPEVLEIEQAKVQRLSHQLRKGRVVVIFSLFVITIAIFFHLYQDNKQLKKTELLQLTRAAGAELYPALSPDGRWLVYGKGKNLYLKDLQTPTNTPKRLTHKETSELRAIWTPDGKALIYPSRDVKSGECYMSLLRLDSHEVVNLTSCYNTSSALDISTDGSSLIYIWKGDSEEYSGLYQLDLTKKSVPQRISCSMNCDYRDRDVAFSPDGRWLAISRRFGNISEDIFIRDRSTGNEIRLTQGLEDIRGLSWHPDSNKLVFSTENSSTRSGYLIDIYSKELTNLSVPGFSYPKFAPNDTKLVFSNYVKDFKVAYLALDQAIPSTIFPLSNAEFSYRNPDYSRVNKRIVYVSNETGNNEIWTSDVNGTNRRQHTDLKRRVAYPSWSRDGSKIAFLAPDDKNEGNKVHVLDLENDGVSILASSYLDHRRPTWGANDEVVLSSTDDGLMAFSLSNKLPSNVTPLHIRLSKLIDGNKLIFTLVGKKGLWTLDLSKSDEIRELISVDDFDEDYNWVVTGKGVYFRDVHSKYQLINFWSFNTDLITPILKLPPNSLHPFGSMSYVPSEHRVLMTLSEYSKRDVMLLDHKLLH</sequence>
<comment type="similarity">
    <text evidence="1">Belongs to the TolB family.</text>
</comment>
<dbReference type="Pfam" id="PF00486">
    <property type="entry name" value="Trans_reg_C"/>
    <property type="match status" value="1"/>
</dbReference>
<evidence type="ECO:0000256" key="2">
    <source>
        <dbReference type="ARBA" id="ARBA00023125"/>
    </source>
</evidence>
<dbReference type="CDD" id="cd00383">
    <property type="entry name" value="trans_reg_C"/>
    <property type="match status" value="1"/>
</dbReference>
<dbReference type="InterPro" id="IPR016032">
    <property type="entry name" value="Sig_transdc_resp-reg_C-effctor"/>
</dbReference>
<keyword evidence="4" id="KW-0812">Transmembrane</keyword>
<dbReference type="InterPro" id="IPR011042">
    <property type="entry name" value="6-blade_b-propeller_TolB-like"/>
</dbReference>
<keyword evidence="7" id="KW-1185">Reference proteome</keyword>
<proteinExistence type="inferred from homology"/>
<dbReference type="InterPro" id="IPR001867">
    <property type="entry name" value="OmpR/PhoB-type_DNA-bd"/>
</dbReference>
<dbReference type="OrthoDB" id="9782895at2"/>
<keyword evidence="4" id="KW-0472">Membrane</keyword>
<evidence type="ECO:0000256" key="4">
    <source>
        <dbReference type="SAM" id="Phobius"/>
    </source>
</evidence>
<keyword evidence="2 3" id="KW-0238">DNA-binding</keyword>
<reference evidence="6 7" key="1">
    <citation type="submission" date="2016-03" db="EMBL/GenBank/DDBJ databases">
        <title>Complete genome sequence of Shewanella psychrophila WP2, a deep sea bacterium isolated from west Pacific sediment.</title>
        <authorList>
            <person name="Xu G."/>
            <person name="Jian H."/>
        </authorList>
    </citation>
    <scope>NUCLEOTIDE SEQUENCE [LARGE SCALE GENOMIC DNA]</scope>
    <source>
        <strain evidence="6 7">WP2</strain>
    </source>
</reference>
<dbReference type="RefSeq" id="WP_077752812.1">
    <property type="nucleotide sequence ID" value="NZ_CP014782.1"/>
</dbReference>
<dbReference type="PANTHER" id="PTHR36842:SF1">
    <property type="entry name" value="PROTEIN TOLB"/>
    <property type="match status" value="1"/>
</dbReference>
<feature type="domain" description="OmpR/PhoB-type" evidence="5">
    <location>
        <begin position="14"/>
        <end position="124"/>
    </location>
</feature>
<evidence type="ECO:0000259" key="5">
    <source>
        <dbReference type="PROSITE" id="PS51755"/>
    </source>
</evidence>
<dbReference type="GO" id="GO:0003677">
    <property type="term" value="F:DNA binding"/>
    <property type="evidence" value="ECO:0007669"/>
    <property type="project" value="UniProtKB-UniRule"/>
</dbReference>
<feature type="transmembrane region" description="Helical" evidence="4">
    <location>
        <begin position="159"/>
        <end position="177"/>
    </location>
</feature>
<feature type="DNA-binding region" description="OmpR/PhoB-type" evidence="3">
    <location>
        <begin position="14"/>
        <end position="124"/>
    </location>
</feature>
<dbReference type="PANTHER" id="PTHR36842">
    <property type="entry name" value="PROTEIN TOLB HOMOLOG"/>
    <property type="match status" value="1"/>
</dbReference>
<dbReference type="STRING" id="225848.Sps_02520"/>
<evidence type="ECO:0000313" key="6">
    <source>
        <dbReference type="EMBL" id="AQS37674.1"/>
    </source>
</evidence>
<dbReference type="KEGG" id="spsw:Sps_02520"/>
<dbReference type="SMART" id="SM00862">
    <property type="entry name" value="Trans_reg_C"/>
    <property type="match status" value="1"/>
</dbReference>
<dbReference type="InterPro" id="IPR011659">
    <property type="entry name" value="WD40"/>
</dbReference>
<accession>A0A1S6HQA8</accession>
<dbReference type="Gene3D" id="2.120.10.30">
    <property type="entry name" value="TolB, C-terminal domain"/>
    <property type="match status" value="3"/>
</dbReference>
<evidence type="ECO:0000256" key="3">
    <source>
        <dbReference type="PROSITE-ProRule" id="PRU01091"/>
    </source>
</evidence>
<keyword evidence="4" id="KW-1133">Transmembrane helix</keyword>
<organism evidence="6 7">
    <name type="scientific">Shewanella psychrophila</name>
    <dbReference type="NCBI Taxonomy" id="225848"/>
    <lineage>
        <taxon>Bacteria</taxon>
        <taxon>Pseudomonadati</taxon>
        <taxon>Pseudomonadota</taxon>
        <taxon>Gammaproteobacteria</taxon>
        <taxon>Alteromonadales</taxon>
        <taxon>Shewanellaceae</taxon>
        <taxon>Shewanella</taxon>
    </lineage>
</organism>
<dbReference type="SUPFAM" id="SSF46894">
    <property type="entry name" value="C-terminal effector domain of the bipartite response regulators"/>
    <property type="match status" value="1"/>
</dbReference>
<dbReference type="SUPFAM" id="SSF82171">
    <property type="entry name" value="DPP6 N-terminal domain-like"/>
    <property type="match status" value="1"/>
</dbReference>
<dbReference type="AlphaFoldDB" id="A0A1S6HQA8"/>
<protein>
    <submittedName>
        <fullName evidence="6">Periplasmic component of the Tol biopolymer transport system</fullName>
    </submittedName>
</protein>
<name>A0A1S6HQA8_9GAMM</name>
<dbReference type="GO" id="GO:0006355">
    <property type="term" value="P:regulation of DNA-templated transcription"/>
    <property type="evidence" value="ECO:0007669"/>
    <property type="project" value="InterPro"/>
</dbReference>
<dbReference type="Gene3D" id="1.10.10.10">
    <property type="entry name" value="Winged helix-like DNA-binding domain superfamily/Winged helix DNA-binding domain"/>
    <property type="match status" value="1"/>
</dbReference>
<dbReference type="GO" id="GO:0000160">
    <property type="term" value="P:phosphorelay signal transduction system"/>
    <property type="evidence" value="ECO:0007669"/>
    <property type="project" value="InterPro"/>
</dbReference>
<evidence type="ECO:0000313" key="7">
    <source>
        <dbReference type="Proteomes" id="UP000189545"/>
    </source>
</evidence>
<dbReference type="InterPro" id="IPR036388">
    <property type="entry name" value="WH-like_DNA-bd_sf"/>
</dbReference>
<dbReference type="Pfam" id="PF07676">
    <property type="entry name" value="PD40"/>
    <property type="match status" value="2"/>
</dbReference>
<dbReference type="Proteomes" id="UP000189545">
    <property type="component" value="Chromosome"/>
</dbReference>
<gene>
    <name evidence="6" type="ORF">Sps_02520</name>
</gene>
<evidence type="ECO:0000256" key="1">
    <source>
        <dbReference type="ARBA" id="ARBA00009820"/>
    </source>
</evidence>